<keyword evidence="3" id="KW-1185">Reference proteome</keyword>
<dbReference type="STRING" id="1229276.DI53_2587"/>
<reference evidence="3" key="1">
    <citation type="submission" date="2014-04" db="EMBL/GenBank/DDBJ databases">
        <title>Whole-Genome optical mapping and complete genome sequence of Sphingobacterium deserti sp. nov., a new spaces isolated from desert in the west of China.</title>
        <authorList>
            <person name="Teng C."/>
            <person name="Zhou Z."/>
            <person name="Li X."/>
            <person name="Chen M."/>
            <person name="Lin M."/>
            <person name="Wang L."/>
            <person name="Su S."/>
            <person name="Zhang C."/>
            <person name="Zhang W."/>
        </authorList>
    </citation>
    <scope>NUCLEOTIDE SEQUENCE [LARGE SCALE GENOMIC DNA]</scope>
    <source>
        <strain evidence="3">ACCC05744</strain>
    </source>
</reference>
<proteinExistence type="predicted"/>
<accession>A0A0B8T0B9</accession>
<reference evidence="2 3" key="2">
    <citation type="journal article" date="2015" name="PLoS ONE">
        <title>Whole-Genome Optical Mapping and Finished Genome Sequence of Sphingobacterium deserti sp. nov., a New Species Isolated from the Western Desert of China.</title>
        <authorList>
            <person name="Teng C."/>
            <person name="Zhou Z."/>
            <person name="Molnar I."/>
            <person name="Li X."/>
            <person name="Tang R."/>
            <person name="Chen M."/>
            <person name="Wang L."/>
            <person name="Su S."/>
            <person name="Zhang W."/>
            <person name="Lin M."/>
        </authorList>
    </citation>
    <scope>NUCLEOTIDE SEQUENCE [LARGE SCALE GENOMIC DNA]</scope>
    <source>
        <strain evidence="3">ACCC05744</strain>
    </source>
</reference>
<dbReference type="EMBL" id="JJMU01000047">
    <property type="protein sequence ID" value="KGE13666.1"/>
    <property type="molecule type" value="Genomic_DNA"/>
</dbReference>
<feature type="transmembrane region" description="Helical" evidence="1">
    <location>
        <begin position="6"/>
        <end position="27"/>
    </location>
</feature>
<keyword evidence="1" id="KW-0472">Membrane</keyword>
<evidence type="ECO:0000256" key="1">
    <source>
        <dbReference type="SAM" id="Phobius"/>
    </source>
</evidence>
<keyword evidence="1" id="KW-0812">Transmembrane</keyword>
<dbReference type="Proteomes" id="UP000031802">
    <property type="component" value="Unassembled WGS sequence"/>
</dbReference>
<protein>
    <submittedName>
        <fullName evidence="2">Uncharacterized protein</fullName>
    </submittedName>
</protein>
<keyword evidence="1" id="KW-1133">Transmembrane helix</keyword>
<organism evidence="2 3">
    <name type="scientific">Sphingobacterium deserti</name>
    <dbReference type="NCBI Taxonomy" id="1229276"/>
    <lineage>
        <taxon>Bacteria</taxon>
        <taxon>Pseudomonadati</taxon>
        <taxon>Bacteroidota</taxon>
        <taxon>Sphingobacteriia</taxon>
        <taxon>Sphingobacteriales</taxon>
        <taxon>Sphingobacteriaceae</taxon>
        <taxon>Sphingobacterium</taxon>
    </lineage>
</organism>
<evidence type="ECO:0000313" key="2">
    <source>
        <dbReference type="EMBL" id="KGE13666.1"/>
    </source>
</evidence>
<comment type="caution">
    <text evidence="2">The sequence shown here is derived from an EMBL/GenBank/DDBJ whole genome shotgun (WGS) entry which is preliminary data.</text>
</comment>
<dbReference type="AlphaFoldDB" id="A0A0B8T0B9"/>
<name>A0A0B8T0B9_9SPHI</name>
<sequence length="50" mass="5849">MHVHSIYYNIFVTNLISNVLFTINSMLIRIKLYISASADSKFDRLLDIFP</sequence>
<gene>
    <name evidence="2" type="ORF">DI53_2587</name>
</gene>
<evidence type="ECO:0000313" key="3">
    <source>
        <dbReference type="Proteomes" id="UP000031802"/>
    </source>
</evidence>